<dbReference type="Gene3D" id="3.30.70.20">
    <property type="match status" value="1"/>
</dbReference>
<evidence type="ECO:0000256" key="6">
    <source>
        <dbReference type="ARBA" id="ARBA00022827"/>
    </source>
</evidence>
<feature type="domain" description="4Fe-4S ferredoxin-type" evidence="14">
    <location>
        <begin position="1"/>
        <end position="29"/>
    </location>
</feature>
<keyword evidence="4" id="KW-0285">Flavoprotein</keyword>
<dbReference type="Proteomes" id="UP000019150">
    <property type="component" value="Chromosome"/>
</dbReference>
<keyword evidence="16" id="KW-1185">Reference proteome</keyword>
<dbReference type="GO" id="GO:0051536">
    <property type="term" value="F:iron-sulfur cluster binding"/>
    <property type="evidence" value="ECO:0007669"/>
    <property type="project" value="UniProtKB-KW"/>
</dbReference>
<dbReference type="KEGG" id="nno:NONO_c26250"/>
<dbReference type="AlphaFoldDB" id="W5TDX6"/>
<evidence type="ECO:0000259" key="14">
    <source>
        <dbReference type="PROSITE" id="PS51379"/>
    </source>
</evidence>
<dbReference type="InterPro" id="IPR017896">
    <property type="entry name" value="4Fe4S_Fe-S-bd"/>
</dbReference>
<evidence type="ECO:0000256" key="3">
    <source>
        <dbReference type="ARBA" id="ARBA00013223"/>
    </source>
</evidence>
<keyword evidence="6 12" id="KW-0274">FAD</keyword>
<evidence type="ECO:0000313" key="16">
    <source>
        <dbReference type="Proteomes" id="UP000019150"/>
    </source>
</evidence>
<feature type="binding site" evidence="12">
    <location>
        <position position="462"/>
    </location>
    <ligand>
        <name>FAD</name>
        <dbReference type="ChEBI" id="CHEBI:57692"/>
    </ligand>
</feature>
<comment type="similarity">
    <text evidence="2">Belongs to the ferredoxin--NADP reductase type 1 family.</text>
</comment>
<proteinExistence type="inferred from homology"/>
<evidence type="ECO:0000256" key="8">
    <source>
        <dbReference type="ARBA" id="ARBA00023002"/>
    </source>
</evidence>
<evidence type="ECO:0000256" key="9">
    <source>
        <dbReference type="ARBA" id="ARBA00023004"/>
    </source>
</evidence>
<dbReference type="SUPFAM" id="SSF54862">
    <property type="entry name" value="4Fe-4S ferredoxins"/>
    <property type="match status" value="1"/>
</dbReference>
<feature type="binding site" evidence="13">
    <location>
        <position position="309"/>
    </location>
    <ligand>
        <name>NADP(+)</name>
        <dbReference type="ChEBI" id="CHEBI:58349"/>
    </ligand>
</feature>
<dbReference type="eggNOG" id="COG0493">
    <property type="taxonomic scope" value="Bacteria"/>
</dbReference>
<comment type="cofactor">
    <cofactor evidence="1 12">
        <name>FAD</name>
        <dbReference type="ChEBI" id="CHEBI:57692"/>
    </cofactor>
</comment>
<keyword evidence="5" id="KW-0479">Metal-binding</keyword>
<dbReference type="InterPro" id="IPR021163">
    <property type="entry name" value="Ferredox_Rdtase_adrenod"/>
</dbReference>
<sequence>MAYVITQRCCNDASCVTECPVDCIRPRPEDPEFATAEMLHIDPGTCIDCGACVEACPVDAIHADEELPDVLTRYAEINAAWFEHHPLDTAIAPVDMPRRLSRESGPLRVAIVGTGPAACYAAENLIGRGNVEIEMFDRLPAPWGLARYGVAPDHAETRGVTDMFASAFKRDAVRFHLNVEVGRDISHAELLAHCHAVIYAVGASADRRLGVPGEDLPGCVPATEFVAWYNGHPDFADHTFDFSGERAVIVGNGNVALDVARVLTADPDRLTATTDIAGHAIEALRHSNIREVVLLGRRPLANASFSGPEFLALGHLPDTDIVVDPADIDEEVRAALDDPGTDPALRLKLRLATEYARRDTGDRKRIVFRFLTSPAAVSGTDRVTGLDCVRNEMVPGPNGLAPAPTADVETLDTSLVLRAIGYRGKAVADLPFDDARGVIPHEHGRVIDAAGTPQPGAYVSGWIKRGPRGVIGSNRRDAEETVTALVDDFTTGRLGAPAQDREALAALLSERCPGLVDRDGWTAIDAAEKANGARAGRPREKFTRVADLVAAARA</sequence>
<keyword evidence="7 13" id="KW-0521">NADP</keyword>
<reference evidence="15 16" key="1">
    <citation type="journal article" date="2014" name="Appl. Environ. Microbiol.">
        <title>Insights into the Microbial Degradation of Rubber and Gutta-Percha by Analysis of the Complete Genome of Nocardia nova SH22a.</title>
        <authorList>
            <person name="Luo Q."/>
            <person name="Hiessl S."/>
            <person name="Poehlein A."/>
            <person name="Daniel R."/>
            <person name="Steinbuchel A."/>
        </authorList>
    </citation>
    <scope>NUCLEOTIDE SEQUENCE [LARGE SCALE GENOMIC DNA]</scope>
    <source>
        <strain evidence="15">SH22a</strain>
    </source>
</reference>
<dbReference type="PRINTS" id="PR00419">
    <property type="entry name" value="ADXRDTASE"/>
</dbReference>
<feature type="binding site" evidence="12">
    <location>
        <begin position="469"/>
        <end position="471"/>
    </location>
    <ligand>
        <name>FAD</name>
        <dbReference type="ChEBI" id="CHEBI:57692"/>
    </ligand>
</feature>
<dbReference type="SUPFAM" id="SSF51971">
    <property type="entry name" value="Nucleotide-binding domain"/>
    <property type="match status" value="1"/>
</dbReference>
<dbReference type="RefSeq" id="WP_025348891.1">
    <property type="nucleotide sequence ID" value="NZ_CP006850.1"/>
</dbReference>
<comment type="catalytic activity">
    <reaction evidence="11">
        <text>2 reduced [2Fe-2S]-[ferredoxin] + NADP(+) + H(+) = 2 oxidized [2Fe-2S]-[ferredoxin] + NADPH</text>
        <dbReference type="Rhea" id="RHEA:20125"/>
        <dbReference type="Rhea" id="RHEA-COMP:10000"/>
        <dbReference type="Rhea" id="RHEA-COMP:10001"/>
        <dbReference type="ChEBI" id="CHEBI:15378"/>
        <dbReference type="ChEBI" id="CHEBI:33737"/>
        <dbReference type="ChEBI" id="CHEBI:33738"/>
        <dbReference type="ChEBI" id="CHEBI:57783"/>
        <dbReference type="ChEBI" id="CHEBI:58349"/>
        <dbReference type="EC" id="1.18.1.2"/>
    </reaction>
</comment>
<dbReference type="InterPro" id="IPR023753">
    <property type="entry name" value="FAD/NAD-binding_dom"/>
</dbReference>
<dbReference type="InterPro" id="IPR036188">
    <property type="entry name" value="FAD/NAD-bd_sf"/>
</dbReference>
<dbReference type="Pfam" id="PF07992">
    <property type="entry name" value="Pyr_redox_2"/>
    <property type="match status" value="1"/>
</dbReference>
<dbReference type="EMBL" id="CP006850">
    <property type="protein sequence ID" value="AHH17417.1"/>
    <property type="molecule type" value="Genomic_DNA"/>
</dbReference>
<keyword evidence="9" id="KW-0408">Iron</keyword>
<dbReference type="Gene3D" id="3.50.50.60">
    <property type="entry name" value="FAD/NAD(P)-binding domain"/>
    <property type="match status" value="1"/>
</dbReference>
<evidence type="ECO:0000256" key="12">
    <source>
        <dbReference type="PIRSR" id="PIRSR000362-1"/>
    </source>
</evidence>
<feature type="binding site" evidence="13">
    <location>
        <position position="469"/>
    </location>
    <ligand>
        <name>NADP(+)</name>
        <dbReference type="ChEBI" id="CHEBI:58349"/>
    </ligand>
</feature>
<dbReference type="PROSITE" id="PS51379">
    <property type="entry name" value="4FE4S_FER_2"/>
    <property type="match status" value="2"/>
</dbReference>
<evidence type="ECO:0000256" key="5">
    <source>
        <dbReference type="ARBA" id="ARBA00022723"/>
    </source>
</evidence>
<dbReference type="HOGENOM" id="CLU_024722_4_1_11"/>
<keyword evidence="8 15" id="KW-0560">Oxidoreductase</keyword>
<feature type="binding site" evidence="12">
    <location>
        <position position="145"/>
    </location>
    <ligand>
        <name>FAD</name>
        <dbReference type="ChEBI" id="CHEBI:57692"/>
    </ligand>
</feature>
<dbReference type="PIRSF" id="PIRSF000362">
    <property type="entry name" value="FNR"/>
    <property type="match status" value="1"/>
</dbReference>
<evidence type="ECO:0000256" key="1">
    <source>
        <dbReference type="ARBA" id="ARBA00001974"/>
    </source>
</evidence>
<dbReference type="PROSITE" id="PS00198">
    <property type="entry name" value="4FE4S_FER_1"/>
    <property type="match status" value="1"/>
</dbReference>
<dbReference type="PATRIC" id="fig|1415166.3.peg.2685"/>
<feature type="binding site" evidence="12">
    <location>
        <position position="117"/>
    </location>
    <ligand>
        <name>FAD</name>
        <dbReference type="ChEBI" id="CHEBI:57692"/>
    </ligand>
</feature>
<dbReference type="GO" id="GO:0004324">
    <property type="term" value="F:ferredoxin-NADP+ reductase activity"/>
    <property type="evidence" value="ECO:0007669"/>
    <property type="project" value="UniProtKB-EC"/>
</dbReference>
<dbReference type="GO" id="GO:0046872">
    <property type="term" value="F:metal ion binding"/>
    <property type="evidence" value="ECO:0007669"/>
    <property type="project" value="UniProtKB-KW"/>
</dbReference>
<organism evidence="15 16">
    <name type="scientific">Nocardia nova SH22a</name>
    <dbReference type="NCBI Taxonomy" id="1415166"/>
    <lineage>
        <taxon>Bacteria</taxon>
        <taxon>Bacillati</taxon>
        <taxon>Actinomycetota</taxon>
        <taxon>Actinomycetes</taxon>
        <taxon>Mycobacteriales</taxon>
        <taxon>Nocardiaceae</taxon>
        <taxon>Nocardia</taxon>
    </lineage>
</organism>
<dbReference type="EC" id="1.18.1.2" evidence="3"/>
<dbReference type="PANTHER" id="PTHR48467:SF1">
    <property type="entry name" value="GLUTAMATE SYNTHASE 1 [NADH], CHLOROPLASTIC-LIKE"/>
    <property type="match status" value="1"/>
</dbReference>
<dbReference type="Gene3D" id="3.40.50.720">
    <property type="entry name" value="NAD(P)-binding Rossmann-like Domain"/>
    <property type="match status" value="1"/>
</dbReference>
<accession>W5TDX6</accession>
<evidence type="ECO:0000256" key="4">
    <source>
        <dbReference type="ARBA" id="ARBA00022630"/>
    </source>
</evidence>
<feature type="binding site" evidence="13">
    <location>
        <begin position="252"/>
        <end position="255"/>
    </location>
    <ligand>
        <name>NADP(+)</name>
        <dbReference type="ChEBI" id="CHEBI:58349"/>
    </ligand>
</feature>
<evidence type="ECO:0000256" key="2">
    <source>
        <dbReference type="ARBA" id="ARBA00008312"/>
    </source>
</evidence>
<dbReference type="PANTHER" id="PTHR48467">
    <property type="entry name" value="GLUTAMATE SYNTHASE 1 [NADH], CHLOROPLASTIC-LIKE"/>
    <property type="match status" value="1"/>
</dbReference>
<feature type="binding site" evidence="13">
    <location>
        <begin position="297"/>
        <end position="298"/>
    </location>
    <ligand>
        <name>NADP(+)</name>
        <dbReference type="ChEBI" id="CHEBI:58349"/>
    </ligand>
</feature>
<keyword evidence="10" id="KW-0411">Iron-sulfur</keyword>
<protein>
    <recommendedName>
        <fullName evidence="3">ferredoxin--NADP(+) reductase</fullName>
        <ecNumber evidence="3">1.18.1.2</ecNumber>
    </recommendedName>
</protein>
<name>W5TDX6_9NOCA</name>
<evidence type="ECO:0000256" key="10">
    <source>
        <dbReference type="ARBA" id="ARBA00023014"/>
    </source>
</evidence>
<dbReference type="Pfam" id="PF00037">
    <property type="entry name" value="Fer4"/>
    <property type="match status" value="1"/>
</dbReference>
<evidence type="ECO:0000313" key="15">
    <source>
        <dbReference type="EMBL" id="AHH17417.1"/>
    </source>
</evidence>
<feature type="domain" description="4Fe-4S ferredoxin-type" evidence="14">
    <location>
        <begin position="37"/>
        <end position="66"/>
    </location>
</feature>
<evidence type="ECO:0000256" key="13">
    <source>
        <dbReference type="PIRSR" id="PIRSR000362-2"/>
    </source>
</evidence>
<evidence type="ECO:0000256" key="11">
    <source>
        <dbReference type="ARBA" id="ARBA00047776"/>
    </source>
</evidence>
<dbReference type="InterPro" id="IPR055275">
    <property type="entry name" value="Ferredox_Rdtase"/>
</dbReference>
<gene>
    <name evidence="15" type="primary">fprB</name>
    <name evidence="15" type="ORF">NONO_c26250</name>
</gene>
<evidence type="ECO:0000256" key="7">
    <source>
        <dbReference type="ARBA" id="ARBA00022857"/>
    </source>
</evidence>
<dbReference type="OrthoDB" id="289202at2"/>
<dbReference type="STRING" id="1415166.NONO_c26250"/>
<feature type="binding site" evidence="12">
    <location>
        <position position="181"/>
    </location>
    <ligand>
        <name>FAD</name>
        <dbReference type="ChEBI" id="CHEBI:57692"/>
    </ligand>
</feature>
<dbReference type="InterPro" id="IPR017900">
    <property type="entry name" value="4Fe4S_Fe_S_CS"/>
</dbReference>